<organism evidence="1 2">
    <name type="scientific">Paenibacillus tyrfis</name>
    <dbReference type="NCBI Taxonomy" id="1501230"/>
    <lineage>
        <taxon>Bacteria</taxon>
        <taxon>Bacillati</taxon>
        <taxon>Bacillota</taxon>
        <taxon>Bacilli</taxon>
        <taxon>Bacillales</taxon>
        <taxon>Paenibacillaceae</taxon>
        <taxon>Paenibacillus</taxon>
    </lineage>
</organism>
<reference evidence="1 2" key="1">
    <citation type="submission" date="2014-06" db="EMBL/GenBank/DDBJ databases">
        <title>Draft genome sequence of Paenibacillus sp. MSt1.</title>
        <authorList>
            <person name="Aw Y.K."/>
            <person name="Ong K.S."/>
            <person name="Gan H.M."/>
            <person name="Lee S.M."/>
        </authorList>
    </citation>
    <scope>NUCLEOTIDE SEQUENCE [LARGE SCALE GENOMIC DNA]</scope>
    <source>
        <strain evidence="1 2">MSt1</strain>
    </source>
</reference>
<accession>A0A081P7U2</accession>
<proteinExistence type="predicted"/>
<dbReference type="EMBL" id="JNVM01000005">
    <property type="protein sequence ID" value="KEQ26765.1"/>
    <property type="molecule type" value="Genomic_DNA"/>
</dbReference>
<evidence type="ECO:0000313" key="2">
    <source>
        <dbReference type="Proteomes" id="UP000028123"/>
    </source>
</evidence>
<sequence>MDESGQYNRSLGLLNSMDLQNSMNLQNSMGLQDIDGYMSLYIHLEIPPHFRTFSYILHSSEDNTKTITPYLNISYLVYMQTPRKPCNPLLLDRWALFDGYHHIKRIAL</sequence>
<name>A0A081P7U2_9BACL</name>
<keyword evidence="2" id="KW-1185">Reference proteome</keyword>
<gene>
    <name evidence="1" type="ORF">ET33_28795</name>
</gene>
<evidence type="ECO:0000313" key="1">
    <source>
        <dbReference type="EMBL" id="KEQ26765.1"/>
    </source>
</evidence>
<comment type="caution">
    <text evidence="1">The sequence shown here is derived from an EMBL/GenBank/DDBJ whole genome shotgun (WGS) entry which is preliminary data.</text>
</comment>
<dbReference type="AlphaFoldDB" id="A0A081P7U2"/>
<protein>
    <submittedName>
        <fullName evidence="1">Uncharacterized protein</fullName>
    </submittedName>
</protein>
<dbReference type="Proteomes" id="UP000028123">
    <property type="component" value="Unassembled WGS sequence"/>
</dbReference>